<sequence>MKILTKEIDTPGLTGIEVYEKTLDGYQSLKKAFEKKPEEIVEMVKASGLRGRGGAGFPTGLKWSFLAKDVFPRYLACNADESEPGTCKDRELMEKNPHLLIEGMILCSYACRINTAYCYLRGEFRHIQRVFDKAIEEAYAKGYLGKNILGSGFDLEMYSHLGAGAYICGEESALLSSLEGCRGEPRLKPPFPAVEGLYSKPTIVNNVETLCVVPFIVNEGAEAYAAIGTEKSKGTKLISVSGHVNKPGNYEVPMGTPTSVIINEHAGGIRNGNKLKAFIPGGSSVPMLPADKVDVPYDYESIAEAGSMLGSGALIVMDDTTNVVAETLRLAYFYMHESCGKCTPCREGTRWMYQLLSQIEQGNGKPDQVELLDDICDNMSFKCFCPLGDAAVGPVASSIKYFREDYEELIADAKAGV</sequence>
<dbReference type="InterPro" id="IPR050837">
    <property type="entry name" value="ComplexI_51kDa_subunit"/>
</dbReference>
<dbReference type="InterPro" id="IPR054765">
    <property type="entry name" value="SLBB_dom"/>
</dbReference>
<dbReference type="PANTHER" id="PTHR11780:SF10">
    <property type="entry name" value="NADH DEHYDROGENASE [UBIQUINONE] FLAVOPROTEIN 1, MITOCHONDRIAL"/>
    <property type="match status" value="1"/>
</dbReference>
<dbReference type="GO" id="GO:0046872">
    <property type="term" value="F:metal ion binding"/>
    <property type="evidence" value="ECO:0007669"/>
    <property type="project" value="UniProtKB-KW"/>
</dbReference>
<dbReference type="Pfam" id="PF10589">
    <property type="entry name" value="NADH_4Fe-4S"/>
    <property type="match status" value="1"/>
</dbReference>
<keyword evidence="11 14" id="KW-0411">Iron-sulfur</keyword>
<dbReference type="EC" id="7.1.1.-" evidence="14"/>
<keyword evidence="5 14" id="KW-0285">Flavoprotein</keyword>
<dbReference type="FunFam" id="1.20.1440.230:FF:000001">
    <property type="entry name" value="Mitochondrial NADH dehydrogenase flavoprotein 1"/>
    <property type="match status" value="1"/>
</dbReference>
<organism evidence="16 17">
    <name type="scientific">Candidatus Nitronauta litoralis</name>
    <dbReference type="NCBI Taxonomy" id="2705533"/>
    <lineage>
        <taxon>Bacteria</taxon>
        <taxon>Pseudomonadati</taxon>
        <taxon>Nitrospinota/Tectimicrobiota group</taxon>
        <taxon>Nitrospinota</taxon>
        <taxon>Nitrospinia</taxon>
        <taxon>Nitrospinales</taxon>
        <taxon>Nitrospinaceae</taxon>
        <taxon>Candidatus Nitronauta</taxon>
    </lineage>
</organism>
<dbReference type="Pfam" id="PF22461">
    <property type="entry name" value="SLBB_2"/>
    <property type="match status" value="1"/>
</dbReference>
<dbReference type="Pfam" id="PF01512">
    <property type="entry name" value="Complex1_51K"/>
    <property type="match status" value="1"/>
</dbReference>
<dbReference type="InterPro" id="IPR037225">
    <property type="entry name" value="Nuo51_FMN-bd_sf"/>
</dbReference>
<evidence type="ECO:0000256" key="13">
    <source>
        <dbReference type="ARBA" id="ARBA00047712"/>
    </source>
</evidence>
<evidence type="ECO:0000256" key="7">
    <source>
        <dbReference type="ARBA" id="ARBA00022719"/>
    </source>
</evidence>
<keyword evidence="7 14" id="KW-0874">Quinone</keyword>
<evidence type="ECO:0000256" key="1">
    <source>
        <dbReference type="ARBA" id="ARBA00001917"/>
    </source>
</evidence>
<dbReference type="KEGG" id="nli:G3M70_00930"/>
<keyword evidence="4 14" id="KW-0004">4Fe-4S</keyword>
<name>A0A7T0BT48_9BACT</name>
<dbReference type="AlphaFoldDB" id="A0A7T0BT48"/>
<keyword evidence="8 14" id="KW-0479">Metal-binding</keyword>
<keyword evidence="6 14" id="KW-0288">FMN</keyword>
<dbReference type="GO" id="GO:0051287">
    <property type="term" value="F:NAD binding"/>
    <property type="evidence" value="ECO:0007669"/>
    <property type="project" value="UniProtKB-UniRule"/>
</dbReference>
<evidence type="ECO:0000256" key="4">
    <source>
        <dbReference type="ARBA" id="ARBA00022485"/>
    </source>
</evidence>
<accession>A0A7T0BT48</accession>
<evidence type="ECO:0000313" key="16">
    <source>
        <dbReference type="EMBL" id="QPJ60527.1"/>
    </source>
</evidence>
<dbReference type="GO" id="GO:0010181">
    <property type="term" value="F:FMN binding"/>
    <property type="evidence" value="ECO:0007669"/>
    <property type="project" value="InterPro"/>
</dbReference>
<dbReference type="InterPro" id="IPR011537">
    <property type="entry name" value="NADH-UbQ_OxRdtase_suF"/>
</dbReference>
<evidence type="ECO:0000256" key="9">
    <source>
        <dbReference type="ARBA" id="ARBA00022967"/>
    </source>
</evidence>
<dbReference type="PANTHER" id="PTHR11780">
    <property type="entry name" value="NADH-UBIQUINONE OXIDOREDUCTASE FLAVOPROTEIN 1 NDUFV1"/>
    <property type="match status" value="1"/>
</dbReference>
<evidence type="ECO:0000313" key="17">
    <source>
        <dbReference type="Proteomes" id="UP000594688"/>
    </source>
</evidence>
<dbReference type="InterPro" id="IPR011538">
    <property type="entry name" value="Nuo51_FMN-bd"/>
</dbReference>
<protein>
    <recommendedName>
        <fullName evidence="14">NADH-quinone oxidoreductase subunit F</fullName>
        <ecNumber evidence="14">7.1.1.-</ecNumber>
    </recommendedName>
</protein>
<dbReference type="Gene3D" id="6.10.250.1450">
    <property type="match status" value="1"/>
</dbReference>
<dbReference type="PROSITE" id="PS00645">
    <property type="entry name" value="COMPLEX1_51K_2"/>
    <property type="match status" value="1"/>
</dbReference>
<comment type="cofactor">
    <cofactor evidence="1 14">
        <name>FMN</name>
        <dbReference type="ChEBI" id="CHEBI:58210"/>
    </cofactor>
</comment>
<evidence type="ECO:0000256" key="6">
    <source>
        <dbReference type="ARBA" id="ARBA00022643"/>
    </source>
</evidence>
<evidence type="ECO:0000256" key="11">
    <source>
        <dbReference type="ARBA" id="ARBA00023014"/>
    </source>
</evidence>
<dbReference type="EMBL" id="CP048685">
    <property type="protein sequence ID" value="QPJ60527.1"/>
    <property type="molecule type" value="Genomic_DNA"/>
</dbReference>
<dbReference type="SMART" id="SM00928">
    <property type="entry name" value="NADH_4Fe-4S"/>
    <property type="match status" value="1"/>
</dbReference>
<gene>
    <name evidence="16" type="primary">nuoF</name>
    <name evidence="16" type="ORF">G3M70_00930</name>
</gene>
<evidence type="ECO:0000256" key="10">
    <source>
        <dbReference type="ARBA" id="ARBA00023004"/>
    </source>
</evidence>
<reference evidence="16 17" key="1">
    <citation type="submission" date="2020-02" db="EMBL/GenBank/DDBJ databases">
        <title>Genomic and physiological characterization of two novel Nitrospinaceae genera.</title>
        <authorList>
            <person name="Mueller A.J."/>
            <person name="Jung M.-Y."/>
            <person name="Strachan C.R."/>
            <person name="Herbold C.W."/>
            <person name="Kirkegaard R.H."/>
            <person name="Daims H."/>
        </authorList>
    </citation>
    <scope>NUCLEOTIDE SEQUENCE [LARGE SCALE GENOMIC DNA]</scope>
    <source>
        <strain evidence="16">EB</strain>
    </source>
</reference>
<evidence type="ECO:0000256" key="2">
    <source>
        <dbReference type="ARBA" id="ARBA00001966"/>
    </source>
</evidence>
<evidence type="ECO:0000256" key="5">
    <source>
        <dbReference type="ARBA" id="ARBA00022630"/>
    </source>
</evidence>
<evidence type="ECO:0000256" key="8">
    <source>
        <dbReference type="ARBA" id="ARBA00022723"/>
    </source>
</evidence>
<dbReference type="InterPro" id="IPR001949">
    <property type="entry name" value="NADH-UbQ_OxRdtase_51kDa_CS"/>
</dbReference>
<keyword evidence="10 14" id="KW-0408">Iron</keyword>
<evidence type="ECO:0000256" key="12">
    <source>
        <dbReference type="ARBA" id="ARBA00023027"/>
    </source>
</evidence>
<dbReference type="Proteomes" id="UP000594688">
    <property type="component" value="Chromosome"/>
</dbReference>
<dbReference type="GO" id="GO:0051539">
    <property type="term" value="F:4 iron, 4 sulfur cluster binding"/>
    <property type="evidence" value="ECO:0007669"/>
    <property type="project" value="UniProtKB-UniRule"/>
</dbReference>
<keyword evidence="12 14" id="KW-0520">NAD</keyword>
<dbReference type="Gene3D" id="1.20.1440.230">
    <property type="entry name" value="NADH-ubiquinone oxidoreductase 51kDa subunit, iron-sulphur binding domain"/>
    <property type="match status" value="1"/>
</dbReference>
<comment type="catalytic activity">
    <reaction evidence="13 14">
        <text>a quinone + NADH + 5 H(+)(in) = a quinol + NAD(+) + 4 H(+)(out)</text>
        <dbReference type="Rhea" id="RHEA:57888"/>
        <dbReference type="ChEBI" id="CHEBI:15378"/>
        <dbReference type="ChEBI" id="CHEBI:24646"/>
        <dbReference type="ChEBI" id="CHEBI:57540"/>
        <dbReference type="ChEBI" id="CHEBI:57945"/>
        <dbReference type="ChEBI" id="CHEBI:132124"/>
    </reaction>
</comment>
<comment type="similarity">
    <text evidence="3 14">Belongs to the complex I 51 kDa subunit family.</text>
</comment>
<dbReference type="Gene3D" id="3.40.50.11540">
    <property type="entry name" value="NADH-ubiquinone oxidoreductase 51kDa subunit"/>
    <property type="match status" value="1"/>
</dbReference>
<comment type="function">
    <text evidence="14">NDH-1 shuttles electrons from NADH, via FMN and iron-sulfur (Fe-S) centers, to quinones in the respiratory chain.</text>
</comment>
<evidence type="ECO:0000256" key="3">
    <source>
        <dbReference type="ARBA" id="ARBA00007523"/>
    </source>
</evidence>
<dbReference type="GO" id="GO:0003954">
    <property type="term" value="F:NADH dehydrogenase activity"/>
    <property type="evidence" value="ECO:0007669"/>
    <property type="project" value="TreeGrafter"/>
</dbReference>
<proteinExistence type="inferred from homology"/>
<dbReference type="SUPFAM" id="SSF142019">
    <property type="entry name" value="Nqo1 FMN-binding domain-like"/>
    <property type="match status" value="1"/>
</dbReference>
<comment type="cofactor">
    <cofactor evidence="2 14">
        <name>[4Fe-4S] cluster</name>
        <dbReference type="ChEBI" id="CHEBI:49883"/>
    </cofactor>
</comment>
<keyword evidence="9" id="KW-1278">Translocase</keyword>
<dbReference type="SUPFAM" id="SSF142984">
    <property type="entry name" value="Nqo1 middle domain-like"/>
    <property type="match status" value="1"/>
</dbReference>
<evidence type="ECO:0000259" key="15">
    <source>
        <dbReference type="SMART" id="SM00928"/>
    </source>
</evidence>
<evidence type="ECO:0000256" key="14">
    <source>
        <dbReference type="RuleBase" id="RU364066"/>
    </source>
</evidence>
<feature type="domain" description="NADH-ubiquinone oxidoreductase 51kDa subunit iron-sulphur binding" evidence="15">
    <location>
        <begin position="324"/>
        <end position="369"/>
    </location>
</feature>
<dbReference type="FunFam" id="3.10.20.600:FF:000003">
    <property type="entry name" value="NADH-quinone oxidoreductase subunit F"/>
    <property type="match status" value="1"/>
</dbReference>
<dbReference type="Gene3D" id="3.10.20.600">
    <property type="match status" value="1"/>
</dbReference>
<dbReference type="GO" id="GO:0048038">
    <property type="term" value="F:quinone binding"/>
    <property type="evidence" value="ECO:0007669"/>
    <property type="project" value="UniProtKB-KW"/>
</dbReference>
<dbReference type="FunFam" id="3.40.50.11540:FF:000001">
    <property type="entry name" value="NADH dehydrogenase [ubiquinone] flavoprotein 1, mitochondrial"/>
    <property type="match status" value="1"/>
</dbReference>
<keyword evidence="16" id="KW-0560">Oxidoreductase</keyword>
<dbReference type="GO" id="GO:0008137">
    <property type="term" value="F:NADH dehydrogenase (ubiquinone) activity"/>
    <property type="evidence" value="ECO:0007669"/>
    <property type="project" value="InterPro"/>
</dbReference>
<dbReference type="SUPFAM" id="SSF140490">
    <property type="entry name" value="Nqo1C-terminal domain-like"/>
    <property type="match status" value="1"/>
</dbReference>
<dbReference type="NCBIfam" id="NF010120">
    <property type="entry name" value="PRK13596.1"/>
    <property type="match status" value="1"/>
</dbReference>
<dbReference type="InterPro" id="IPR037207">
    <property type="entry name" value="Nuop51_4Fe4S-bd_sf"/>
</dbReference>
<dbReference type="InterPro" id="IPR019575">
    <property type="entry name" value="Nuop51_4Fe4S-bd"/>
</dbReference>
<dbReference type="GO" id="GO:0045333">
    <property type="term" value="P:cellular respiration"/>
    <property type="evidence" value="ECO:0007669"/>
    <property type="project" value="TreeGrafter"/>
</dbReference>
<dbReference type="NCBIfam" id="TIGR01959">
    <property type="entry name" value="nuoF_fam"/>
    <property type="match status" value="1"/>
</dbReference>